<proteinExistence type="predicted"/>
<dbReference type="Proteomes" id="UP000199026">
    <property type="component" value="Unassembled WGS sequence"/>
</dbReference>
<organism evidence="1 2">
    <name type="scientific">Lentibacter algarum</name>
    <dbReference type="NCBI Taxonomy" id="576131"/>
    <lineage>
        <taxon>Bacteria</taxon>
        <taxon>Pseudomonadati</taxon>
        <taxon>Pseudomonadota</taxon>
        <taxon>Alphaproteobacteria</taxon>
        <taxon>Rhodobacterales</taxon>
        <taxon>Roseobacteraceae</taxon>
        <taxon>Lentibacter</taxon>
    </lineage>
</organism>
<gene>
    <name evidence="1" type="ORF">SAMN05444486_102496</name>
</gene>
<sequence>MPGISPLDQGDWLRVDETYAAQLAEKARIVEKDRDLVLAMSEDARLAAEELLETVVTALIAKEGFSLQGNALLCPDERLVELDRSDPMLTLSQLTQEDFCILQKQGLEHVLTGASLCFPASWLLAEKFMRPLINIHEPVASYDENIARRVQRLFDGVRVEQPLWRFNALWYADPALHQPRSAHERRDERFAETAKFMRSELQTIRRLPLTGAVIFGIHTYVLAECTLNRQSACP</sequence>
<dbReference type="EMBL" id="FNPR01000002">
    <property type="protein sequence ID" value="SDY50470.1"/>
    <property type="molecule type" value="Genomic_DNA"/>
</dbReference>
<reference evidence="1 2" key="1">
    <citation type="submission" date="2016-10" db="EMBL/GenBank/DDBJ databases">
        <authorList>
            <person name="de Groot N.N."/>
        </authorList>
    </citation>
    <scope>NUCLEOTIDE SEQUENCE [LARGE SCALE GENOMIC DNA]</scope>
    <source>
        <strain evidence="1 2">DSM 24677</strain>
    </source>
</reference>
<dbReference type="AlphaFoldDB" id="A0A1H3KEB2"/>
<name>A0A1H3KEB2_9RHOB</name>
<protein>
    <recommendedName>
        <fullName evidence="3">DUF3445 domain-containing protein</fullName>
    </recommendedName>
</protein>
<evidence type="ECO:0000313" key="2">
    <source>
        <dbReference type="Proteomes" id="UP000199026"/>
    </source>
</evidence>
<dbReference type="STRING" id="576131.SAMN05444486_102496"/>
<dbReference type="InterPro" id="IPR021848">
    <property type="entry name" value="HODM_asu-like"/>
</dbReference>
<keyword evidence="2" id="KW-1185">Reference proteome</keyword>
<evidence type="ECO:0008006" key="3">
    <source>
        <dbReference type="Google" id="ProtNLM"/>
    </source>
</evidence>
<dbReference type="RefSeq" id="WP_271437237.1">
    <property type="nucleotide sequence ID" value="NZ_CALJFH010000012.1"/>
</dbReference>
<dbReference type="Pfam" id="PF11927">
    <property type="entry name" value="HODM_asu-like"/>
    <property type="match status" value="1"/>
</dbReference>
<evidence type="ECO:0000313" key="1">
    <source>
        <dbReference type="EMBL" id="SDY50470.1"/>
    </source>
</evidence>
<accession>A0A1H3KEB2</accession>